<evidence type="ECO:0000259" key="7">
    <source>
        <dbReference type="PROSITE" id="PS50089"/>
    </source>
</evidence>
<evidence type="ECO:0000256" key="5">
    <source>
        <dbReference type="ARBA" id="ARBA00022833"/>
    </source>
</evidence>
<comment type="subcellular location">
    <subcellularLocation>
        <location evidence="1">Cytoplasm</location>
    </subcellularLocation>
</comment>
<dbReference type="InterPro" id="IPR017907">
    <property type="entry name" value="Znf_RING_CS"/>
</dbReference>
<evidence type="ECO:0000256" key="1">
    <source>
        <dbReference type="ARBA" id="ARBA00004496"/>
    </source>
</evidence>
<protein>
    <recommendedName>
        <fullName evidence="7">RING-type domain-containing protein</fullName>
    </recommendedName>
</protein>
<dbReference type="InterPro" id="IPR013083">
    <property type="entry name" value="Znf_RING/FYVE/PHD"/>
</dbReference>
<sequence length="530" mass="62140">MNTSSKSTKFNSRSNNLNHLLGFTLTPRSNHFLPTLGNTKPNKDAFVHAQYRFILNPTGDYNQNLKDADLKFNWPDILQVILHIPFTNESICPICLSNPISPRITKCGHIFCYSCLLHYLDQTEKEEKGIGRKCPVCNEHIIFKKDLKSLKYIHVHELNQNQSFSFELIHRFDQNILALPKSSNWSYLFEQQQQDHHHHHEIYLWDFWPQSLEFAKFILGTPDYFKQELNLDLNQIRKEIQNELKLKEDLIGLEFLKLAENKVMEQISKVEKLNTFKVTNKIKESRELLEKMNQINSFEPSNLKSFQFYQSSSGQNIFLAPLDVRILLKKYGTYSNFPNQIILTVESINEDRISEYNRKRYKYLSHLSIGTHFKLVETNLEKVLVDLNDHELLQAFRLRRRKRLQVSEREEWSKIKSEKLILNNQDDLRGSNRFDDEESFNFNNHNETITSVNRDLIPSSSRTVWGTPQIQQHQSESDQNKTKDVWTIALEKSENEDVDVQTININKKKKKKGKVVINISGGNGGRGRIS</sequence>
<dbReference type="OrthoDB" id="302966at2759"/>
<evidence type="ECO:0000256" key="4">
    <source>
        <dbReference type="ARBA" id="ARBA00022771"/>
    </source>
</evidence>
<feature type="domain" description="RING-type" evidence="7">
    <location>
        <begin position="92"/>
        <end position="138"/>
    </location>
</feature>
<dbReference type="PANTHER" id="PTHR12983">
    <property type="entry name" value="RING FINGER 10 FAMILY MEMBER"/>
    <property type="match status" value="1"/>
</dbReference>
<proteinExistence type="predicted"/>
<dbReference type="SUPFAM" id="SSF57850">
    <property type="entry name" value="RING/U-box"/>
    <property type="match status" value="1"/>
</dbReference>
<accession>A0A9P6TEJ6</accession>
<keyword evidence="2" id="KW-0963">Cytoplasm</keyword>
<dbReference type="GO" id="GO:0000976">
    <property type="term" value="F:transcription cis-regulatory region binding"/>
    <property type="evidence" value="ECO:0007669"/>
    <property type="project" value="TreeGrafter"/>
</dbReference>
<organism evidence="8 9">
    <name type="scientific">Cronartium quercuum f. sp. fusiforme G11</name>
    <dbReference type="NCBI Taxonomy" id="708437"/>
    <lineage>
        <taxon>Eukaryota</taxon>
        <taxon>Fungi</taxon>
        <taxon>Dikarya</taxon>
        <taxon>Basidiomycota</taxon>
        <taxon>Pucciniomycotina</taxon>
        <taxon>Pucciniomycetes</taxon>
        <taxon>Pucciniales</taxon>
        <taxon>Coleosporiaceae</taxon>
        <taxon>Cronartium</taxon>
    </lineage>
</organism>
<dbReference type="PANTHER" id="PTHR12983:SF9">
    <property type="entry name" value="E3 UBIQUITIN-PROTEIN LIGASE RNF10"/>
    <property type="match status" value="1"/>
</dbReference>
<keyword evidence="5" id="KW-0862">Zinc</keyword>
<dbReference type="GO" id="GO:0005737">
    <property type="term" value="C:cytoplasm"/>
    <property type="evidence" value="ECO:0007669"/>
    <property type="project" value="UniProtKB-SubCell"/>
</dbReference>
<name>A0A9P6TEJ6_9BASI</name>
<dbReference type="AlphaFoldDB" id="A0A9P6TEJ6"/>
<evidence type="ECO:0000256" key="3">
    <source>
        <dbReference type="ARBA" id="ARBA00022723"/>
    </source>
</evidence>
<evidence type="ECO:0000256" key="6">
    <source>
        <dbReference type="PROSITE-ProRule" id="PRU00175"/>
    </source>
</evidence>
<dbReference type="GO" id="GO:0045944">
    <property type="term" value="P:positive regulation of transcription by RNA polymerase II"/>
    <property type="evidence" value="ECO:0007669"/>
    <property type="project" value="TreeGrafter"/>
</dbReference>
<dbReference type="GO" id="GO:0008270">
    <property type="term" value="F:zinc ion binding"/>
    <property type="evidence" value="ECO:0007669"/>
    <property type="project" value="UniProtKB-KW"/>
</dbReference>
<dbReference type="CDD" id="cd16536">
    <property type="entry name" value="RING-HC_RNF10"/>
    <property type="match status" value="1"/>
</dbReference>
<gene>
    <name evidence="8" type="ORF">CROQUDRAFT_76101</name>
</gene>
<evidence type="ECO:0000256" key="2">
    <source>
        <dbReference type="ARBA" id="ARBA00022490"/>
    </source>
</evidence>
<keyword evidence="4 6" id="KW-0863">Zinc-finger</keyword>
<evidence type="ECO:0000313" key="9">
    <source>
        <dbReference type="Proteomes" id="UP000886653"/>
    </source>
</evidence>
<evidence type="ECO:0000313" key="8">
    <source>
        <dbReference type="EMBL" id="KAG0147818.1"/>
    </source>
</evidence>
<keyword evidence="9" id="KW-1185">Reference proteome</keyword>
<dbReference type="SMART" id="SM00184">
    <property type="entry name" value="RING"/>
    <property type="match status" value="1"/>
</dbReference>
<dbReference type="Gene3D" id="3.30.40.10">
    <property type="entry name" value="Zinc/RING finger domain, C3HC4 (zinc finger)"/>
    <property type="match status" value="1"/>
</dbReference>
<dbReference type="Proteomes" id="UP000886653">
    <property type="component" value="Unassembled WGS sequence"/>
</dbReference>
<dbReference type="InterPro" id="IPR018957">
    <property type="entry name" value="Znf_C3HC4_RING-type"/>
</dbReference>
<dbReference type="PROSITE" id="PS50089">
    <property type="entry name" value="ZF_RING_2"/>
    <property type="match status" value="1"/>
</dbReference>
<dbReference type="InterPro" id="IPR039739">
    <property type="entry name" value="MAG2/RNF10"/>
</dbReference>
<reference evidence="8" key="1">
    <citation type="submission" date="2013-11" db="EMBL/GenBank/DDBJ databases">
        <title>Genome sequence of the fusiform rust pathogen reveals effectors for host alternation and coevolution with pine.</title>
        <authorList>
            <consortium name="DOE Joint Genome Institute"/>
            <person name="Smith K."/>
            <person name="Pendleton A."/>
            <person name="Kubisiak T."/>
            <person name="Anderson C."/>
            <person name="Salamov A."/>
            <person name="Aerts A."/>
            <person name="Riley R."/>
            <person name="Clum A."/>
            <person name="Lindquist E."/>
            <person name="Ence D."/>
            <person name="Campbell M."/>
            <person name="Kronenberg Z."/>
            <person name="Feau N."/>
            <person name="Dhillon B."/>
            <person name="Hamelin R."/>
            <person name="Burleigh J."/>
            <person name="Smith J."/>
            <person name="Yandell M."/>
            <person name="Nelson C."/>
            <person name="Grigoriev I."/>
            <person name="Davis J."/>
        </authorList>
    </citation>
    <scope>NUCLEOTIDE SEQUENCE</scope>
    <source>
        <strain evidence="8">G11</strain>
    </source>
</reference>
<dbReference type="EMBL" id="MU167243">
    <property type="protein sequence ID" value="KAG0147818.1"/>
    <property type="molecule type" value="Genomic_DNA"/>
</dbReference>
<dbReference type="InterPro" id="IPR001841">
    <property type="entry name" value="Znf_RING"/>
</dbReference>
<dbReference type="PROSITE" id="PS00518">
    <property type="entry name" value="ZF_RING_1"/>
    <property type="match status" value="1"/>
</dbReference>
<comment type="caution">
    <text evidence="8">The sequence shown here is derived from an EMBL/GenBank/DDBJ whole genome shotgun (WGS) entry which is preliminary data.</text>
</comment>
<keyword evidence="3" id="KW-0479">Metal-binding</keyword>
<dbReference type="Pfam" id="PF00097">
    <property type="entry name" value="zf-C3HC4"/>
    <property type="match status" value="1"/>
</dbReference>